<feature type="domain" description="HTH lacI-type" evidence="5">
    <location>
        <begin position="3"/>
        <end position="57"/>
    </location>
</feature>
<proteinExistence type="predicted"/>
<dbReference type="GO" id="GO:0000976">
    <property type="term" value="F:transcription cis-regulatory region binding"/>
    <property type="evidence" value="ECO:0007669"/>
    <property type="project" value="TreeGrafter"/>
</dbReference>
<dbReference type="PROSITE" id="PS50932">
    <property type="entry name" value="HTH_LACI_2"/>
    <property type="match status" value="1"/>
</dbReference>
<dbReference type="SUPFAM" id="SSF47413">
    <property type="entry name" value="lambda repressor-like DNA-binding domains"/>
    <property type="match status" value="1"/>
</dbReference>
<evidence type="ECO:0000313" key="7">
    <source>
        <dbReference type="Proteomes" id="UP000435649"/>
    </source>
</evidence>
<keyword evidence="7" id="KW-1185">Reference proteome</keyword>
<reference evidence="6 7" key="1">
    <citation type="submission" date="2019-08" db="EMBL/GenBank/DDBJ databases">
        <title>In-depth cultivation of the pig gut microbiome towards novel bacterial diversity and tailored functional studies.</title>
        <authorList>
            <person name="Wylensek D."/>
            <person name="Hitch T.C.A."/>
            <person name="Clavel T."/>
        </authorList>
    </citation>
    <scope>NUCLEOTIDE SEQUENCE [LARGE SCALE GENOMIC DNA]</scope>
    <source>
        <strain evidence="6 7">BBE-744-WT-12</strain>
    </source>
</reference>
<dbReference type="Pfam" id="PF00356">
    <property type="entry name" value="LacI"/>
    <property type="match status" value="1"/>
</dbReference>
<keyword evidence="3" id="KW-0238">DNA-binding</keyword>
<dbReference type="SMART" id="SM00354">
    <property type="entry name" value="HTH_LACI"/>
    <property type="match status" value="1"/>
</dbReference>
<sequence>MKMTIYDIAEELKVSPATVSLALNGDRRVAEKTRLRITEFAARRGFTRNEQARNFRLRRTNNVAIVVHNIDNDFWFGVVRAVENGLGESYNVILCNTEGDLEKERKIFRNLMQRKIDGIIVQPASAEESHFVESIEAGIPVVSLEETDHELISFVKGHDFQSAYNLTGECIRQGHRRIAFLTFRFDCIGLAERVRGFRAAAEEAGIEKNCEVITAEDLSFEAVDKVFSGREYDFTLVLGSDDRIACRLLRVLAARKIRVPEQVSVVGWNDSRFLEYLTPPLASVSIPMAKIGQKAAEIILANLNDGPTVLKAYVQEEIILRESFAPVRPVRSGRENRLPER</sequence>
<dbReference type="CDD" id="cd06267">
    <property type="entry name" value="PBP1_LacI_sugar_binding-like"/>
    <property type="match status" value="1"/>
</dbReference>
<dbReference type="InterPro" id="IPR028082">
    <property type="entry name" value="Peripla_BP_I"/>
</dbReference>
<dbReference type="EMBL" id="VUNS01000002">
    <property type="protein sequence ID" value="MST95887.1"/>
    <property type="molecule type" value="Genomic_DNA"/>
</dbReference>
<dbReference type="PANTHER" id="PTHR30146:SF148">
    <property type="entry name" value="HTH-TYPE TRANSCRIPTIONAL REPRESSOR PURR-RELATED"/>
    <property type="match status" value="1"/>
</dbReference>
<dbReference type="Gene3D" id="3.40.50.2300">
    <property type="match status" value="2"/>
</dbReference>
<evidence type="ECO:0000256" key="4">
    <source>
        <dbReference type="ARBA" id="ARBA00023163"/>
    </source>
</evidence>
<evidence type="ECO:0000256" key="2">
    <source>
        <dbReference type="ARBA" id="ARBA00023015"/>
    </source>
</evidence>
<keyword evidence="4" id="KW-0804">Transcription</keyword>
<dbReference type="Gene3D" id="1.10.260.40">
    <property type="entry name" value="lambda repressor-like DNA-binding domains"/>
    <property type="match status" value="1"/>
</dbReference>
<dbReference type="Pfam" id="PF13377">
    <property type="entry name" value="Peripla_BP_3"/>
    <property type="match status" value="1"/>
</dbReference>
<dbReference type="Proteomes" id="UP000435649">
    <property type="component" value="Unassembled WGS sequence"/>
</dbReference>
<dbReference type="CDD" id="cd01392">
    <property type="entry name" value="HTH_LacI"/>
    <property type="match status" value="1"/>
</dbReference>
<dbReference type="InterPro" id="IPR000843">
    <property type="entry name" value="HTH_LacI"/>
</dbReference>
<organism evidence="6 7">
    <name type="scientific">Victivallis lenta</name>
    <dbReference type="NCBI Taxonomy" id="2606640"/>
    <lineage>
        <taxon>Bacteria</taxon>
        <taxon>Pseudomonadati</taxon>
        <taxon>Lentisphaerota</taxon>
        <taxon>Lentisphaeria</taxon>
        <taxon>Victivallales</taxon>
        <taxon>Victivallaceae</taxon>
        <taxon>Victivallis</taxon>
    </lineage>
</organism>
<comment type="caution">
    <text evidence="6">The sequence shown here is derived from an EMBL/GenBank/DDBJ whole genome shotgun (WGS) entry which is preliminary data.</text>
</comment>
<keyword evidence="1" id="KW-0678">Repressor</keyword>
<dbReference type="PANTHER" id="PTHR30146">
    <property type="entry name" value="LACI-RELATED TRANSCRIPTIONAL REPRESSOR"/>
    <property type="match status" value="1"/>
</dbReference>
<dbReference type="InterPro" id="IPR010982">
    <property type="entry name" value="Lambda_DNA-bd_dom_sf"/>
</dbReference>
<protein>
    <submittedName>
        <fullName evidence="6">LacI family transcriptional regulator</fullName>
    </submittedName>
</protein>
<gene>
    <name evidence="6" type="ORF">FYJ85_02360</name>
</gene>
<name>A0A844FXE6_9BACT</name>
<dbReference type="GO" id="GO:0003700">
    <property type="term" value="F:DNA-binding transcription factor activity"/>
    <property type="evidence" value="ECO:0007669"/>
    <property type="project" value="TreeGrafter"/>
</dbReference>
<dbReference type="SUPFAM" id="SSF53822">
    <property type="entry name" value="Periplasmic binding protein-like I"/>
    <property type="match status" value="1"/>
</dbReference>
<evidence type="ECO:0000256" key="3">
    <source>
        <dbReference type="ARBA" id="ARBA00023125"/>
    </source>
</evidence>
<accession>A0A844FXE6</accession>
<dbReference type="InterPro" id="IPR046335">
    <property type="entry name" value="LacI/GalR-like_sensor"/>
</dbReference>
<evidence type="ECO:0000259" key="5">
    <source>
        <dbReference type="PROSITE" id="PS50932"/>
    </source>
</evidence>
<evidence type="ECO:0000256" key="1">
    <source>
        <dbReference type="ARBA" id="ARBA00022491"/>
    </source>
</evidence>
<dbReference type="AlphaFoldDB" id="A0A844FXE6"/>
<keyword evidence="2" id="KW-0805">Transcription regulation</keyword>
<evidence type="ECO:0000313" key="6">
    <source>
        <dbReference type="EMBL" id="MST95887.1"/>
    </source>
</evidence>